<comment type="caution">
    <text evidence="20">The sequence shown here is derived from an EMBL/GenBank/DDBJ whole genome shotgun (WGS) entry which is preliminary data.</text>
</comment>
<feature type="domain" description="Indole-3-glycerol phosphate synthase" evidence="18">
    <location>
        <begin position="59"/>
        <end position="305"/>
    </location>
</feature>
<dbReference type="HAMAP" id="MF_00134_B">
    <property type="entry name" value="IGPS_B"/>
    <property type="match status" value="1"/>
</dbReference>
<comment type="function">
    <text evidence="14">Bifunctional enzyme that catalyzes two sequential steps of tryptophan biosynthetic pathway. The first reaction is catalyzed by the isomerase, coded by the TrpF domain; the second reaction is catalyzed by the synthase, coded by the TrpC domain.</text>
</comment>
<evidence type="ECO:0000259" key="19">
    <source>
        <dbReference type="Pfam" id="PF00697"/>
    </source>
</evidence>
<dbReference type="InterPro" id="IPR001240">
    <property type="entry name" value="PRAI_dom"/>
</dbReference>
<keyword evidence="21" id="KW-1185">Reference proteome</keyword>
<dbReference type="InterPro" id="IPR001468">
    <property type="entry name" value="Indole-3-GlycerolPSynthase_CS"/>
</dbReference>
<dbReference type="Pfam" id="PF00697">
    <property type="entry name" value="PRAI"/>
    <property type="match status" value="1"/>
</dbReference>
<dbReference type="PANTHER" id="PTHR22854:SF2">
    <property type="entry name" value="INDOLE-3-GLYCEROL-PHOSPHATE SYNTHASE"/>
    <property type="match status" value="1"/>
</dbReference>
<keyword evidence="10 15" id="KW-0057">Aromatic amino acid biosynthesis</keyword>
<dbReference type="InterPro" id="IPR011060">
    <property type="entry name" value="RibuloseP-bd_barrel"/>
</dbReference>
<evidence type="ECO:0000256" key="7">
    <source>
        <dbReference type="ARBA" id="ARBA00022605"/>
    </source>
</evidence>
<dbReference type="Proteomes" id="UP001168109">
    <property type="component" value="Unassembled WGS sequence"/>
</dbReference>
<evidence type="ECO:0000256" key="15">
    <source>
        <dbReference type="HAMAP-Rule" id="MF_00134"/>
    </source>
</evidence>
<dbReference type="GO" id="GO:0004425">
    <property type="term" value="F:indole-3-glycerol-phosphate synthase activity"/>
    <property type="evidence" value="ECO:0007669"/>
    <property type="project" value="UniProtKB-EC"/>
</dbReference>
<evidence type="ECO:0000256" key="6">
    <source>
        <dbReference type="ARBA" id="ARBA00009847"/>
    </source>
</evidence>
<comment type="pathway">
    <text evidence="3 16">Amino-acid biosynthesis; L-tryptophan biosynthesis; L-tryptophan from chorismate: step 3/5.</text>
</comment>
<evidence type="ECO:0000256" key="13">
    <source>
        <dbReference type="ARBA" id="ARBA00023268"/>
    </source>
</evidence>
<evidence type="ECO:0000256" key="12">
    <source>
        <dbReference type="ARBA" id="ARBA00023239"/>
    </source>
</evidence>
<evidence type="ECO:0000256" key="9">
    <source>
        <dbReference type="ARBA" id="ARBA00022822"/>
    </source>
</evidence>
<comment type="catalytic activity">
    <reaction evidence="1 16">
        <text>N-(5-phospho-beta-D-ribosyl)anthranilate = 1-(2-carboxyphenylamino)-1-deoxy-D-ribulose 5-phosphate</text>
        <dbReference type="Rhea" id="RHEA:21540"/>
        <dbReference type="ChEBI" id="CHEBI:18277"/>
        <dbReference type="ChEBI" id="CHEBI:58613"/>
        <dbReference type="EC" id="5.3.1.24"/>
    </reaction>
</comment>
<keyword evidence="8 15" id="KW-0210">Decarboxylase</keyword>
<comment type="similarity">
    <text evidence="15">Belongs to the TrpC family.</text>
</comment>
<evidence type="ECO:0000256" key="10">
    <source>
        <dbReference type="ARBA" id="ARBA00023141"/>
    </source>
</evidence>
<evidence type="ECO:0000256" key="5">
    <source>
        <dbReference type="ARBA" id="ARBA00007902"/>
    </source>
</evidence>
<sequence length="510" mass="54838">MSATNQHGTHSGTSSDRPQGYNPVSPQGSTQFRKDNEMSDPIAPHAYLNMASINQTILGKIVAAKQEWVAARKLAQPLESFKNELTQSDRDFVGALKAGSTRFILECKKASPSKGLIRDDFSPEAIADIYGKYATAISVLTDEKFFQGDFAFLPRVRARVQQPVLCKDFMIDPYQVYLARHYQADAILLMLSVLTDEGYRALFAVAKALGLGVLTEVSNEEELTRAIALGAPVIGINNRDLRDLSVDLNRTKLLARDIPADRVVISESGIKDRTQVADLRHHAKGFLVGSSLMEETDLEAAVRKLVLGQNKVCGLTRADDAAAAHRAGAVFGGLIFVAKSPRYVDMPAARTVMAGAPLSYVGVFRNAQQETIAKTVEALGLAAVQLHGDEDAAYIDNLRPLLPATCQVWKAVGITSGEPLPALDYPADRLLLDTKVGSRSGGTGQAFDWRLLANLDKARLMLAGGLNPDNALQAAQVGCLGLDFNSGVESAPGQKDGHKLAAAFAALRAL</sequence>
<dbReference type="HAMAP" id="MF_00135">
    <property type="entry name" value="PRAI"/>
    <property type="match status" value="1"/>
</dbReference>
<dbReference type="GO" id="GO:0004640">
    <property type="term" value="F:phosphoribosylanthranilate isomerase activity"/>
    <property type="evidence" value="ECO:0007669"/>
    <property type="project" value="UniProtKB-EC"/>
</dbReference>
<organism evidence="20 21">
    <name type="scientific">Aeromonas piscicola</name>
    <dbReference type="NCBI Taxonomy" id="600645"/>
    <lineage>
        <taxon>Bacteria</taxon>
        <taxon>Pseudomonadati</taxon>
        <taxon>Pseudomonadota</taxon>
        <taxon>Gammaproteobacteria</taxon>
        <taxon>Aeromonadales</taxon>
        <taxon>Aeromonadaceae</taxon>
        <taxon>Aeromonas</taxon>
    </lineage>
</organism>
<dbReference type="PROSITE" id="PS00614">
    <property type="entry name" value="IGPS"/>
    <property type="match status" value="1"/>
</dbReference>
<dbReference type="RefSeq" id="WP_290042205.1">
    <property type="nucleotide sequence ID" value="NZ_JAOPLU010000003.1"/>
</dbReference>
<keyword evidence="12 15" id="KW-0456">Lyase</keyword>
<dbReference type="Gene3D" id="3.20.20.70">
    <property type="entry name" value="Aldolase class I"/>
    <property type="match status" value="2"/>
</dbReference>
<evidence type="ECO:0000256" key="8">
    <source>
        <dbReference type="ARBA" id="ARBA00022793"/>
    </source>
</evidence>
<dbReference type="NCBIfam" id="NF006945">
    <property type="entry name" value="PRK09427.1"/>
    <property type="match status" value="1"/>
</dbReference>
<keyword evidence="7 15" id="KW-0028">Amino-acid biosynthesis</keyword>
<dbReference type="PANTHER" id="PTHR22854">
    <property type="entry name" value="TRYPTOPHAN BIOSYNTHESIS PROTEIN"/>
    <property type="match status" value="1"/>
</dbReference>
<evidence type="ECO:0000256" key="4">
    <source>
        <dbReference type="ARBA" id="ARBA00004696"/>
    </source>
</evidence>
<dbReference type="EMBL" id="JAOPLU010000003">
    <property type="protein sequence ID" value="MDM5131962.1"/>
    <property type="molecule type" value="Genomic_DNA"/>
</dbReference>
<comment type="similarity">
    <text evidence="5">In the N-terminal section; belongs to the TrpC family.</text>
</comment>
<evidence type="ECO:0000256" key="16">
    <source>
        <dbReference type="HAMAP-Rule" id="MF_00135"/>
    </source>
</evidence>
<comment type="similarity">
    <text evidence="6">In the C-terminal section; belongs to the TrpF family.</text>
</comment>
<evidence type="ECO:0000313" key="20">
    <source>
        <dbReference type="EMBL" id="MDM5131962.1"/>
    </source>
</evidence>
<proteinExistence type="inferred from homology"/>
<dbReference type="CDD" id="cd00405">
    <property type="entry name" value="PRAI"/>
    <property type="match status" value="1"/>
</dbReference>
<dbReference type="InterPro" id="IPR013785">
    <property type="entry name" value="Aldolase_TIM"/>
</dbReference>
<protein>
    <recommendedName>
        <fullName evidence="15 16">Multifunctional fusion protein</fullName>
    </recommendedName>
    <domain>
        <recommendedName>
            <fullName evidence="15">Indole-3-glycerol phosphate synthase</fullName>
            <shortName evidence="15">IGPS</shortName>
            <ecNumber evidence="15">4.1.1.48</ecNumber>
        </recommendedName>
    </domain>
    <domain>
        <recommendedName>
            <fullName evidence="16">N-(5'-phosphoribosyl)anthranilate isomerase</fullName>
            <shortName evidence="16">PRAI</shortName>
            <ecNumber evidence="16">5.3.1.24</ecNumber>
        </recommendedName>
    </domain>
</protein>
<evidence type="ECO:0000256" key="2">
    <source>
        <dbReference type="ARBA" id="ARBA00001633"/>
    </source>
</evidence>
<reference evidence="20" key="1">
    <citation type="submission" date="2024-05" db="EMBL/GenBank/DDBJ databases">
        <title>WGS of Aeromonas isolates.</title>
        <authorList>
            <person name="Lee H."/>
        </authorList>
    </citation>
    <scope>NUCLEOTIDE SEQUENCE</scope>
    <source>
        <strain evidence="20">LP308</strain>
    </source>
</reference>
<comment type="catalytic activity">
    <reaction evidence="2 15">
        <text>1-(2-carboxyphenylamino)-1-deoxy-D-ribulose 5-phosphate + H(+) = (1S,2R)-1-C-(indol-3-yl)glycerol 3-phosphate + CO2 + H2O</text>
        <dbReference type="Rhea" id="RHEA:23476"/>
        <dbReference type="ChEBI" id="CHEBI:15377"/>
        <dbReference type="ChEBI" id="CHEBI:15378"/>
        <dbReference type="ChEBI" id="CHEBI:16526"/>
        <dbReference type="ChEBI" id="CHEBI:58613"/>
        <dbReference type="ChEBI" id="CHEBI:58866"/>
        <dbReference type="EC" id="4.1.1.48"/>
    </reaction>
</comment>
<comment type="pathway">
    <text evidence="4 15">Amino-acid biosynthesis; L-tryptophan biosynthesis; L-tryptophan from chorismate: step 4/5.</text>
</comment>
<dbReference type="EC" id="4.1.1.48" evidence="15"/>
<dbReference type="SUPFAM" id="SSF51366">
    <property type="entry name" value="Ribulose-phoshate binding barrel"/>
    <property type="match status" value="2"/>
</dbReference>
<dbReference type="InterPro" id="IPR045186">
    <property type="entry name" value="Indole-3-glycerol_P_synth"/>
</dbReference>
<evidence type="ECO:0000256" key="17">
    <source>
        <dbReference type="SAM" id="MobiDB-lite"/>
    </source>
</evidence>
<evidence type="ECO:0000256" key="11">
    <source>
        <dbReference type="ARBA" id="ARBA00023235"/>
    </source>
</evidence>
<comment type="similarity">
    <text evidence="16">Belongs to the TrpF family.</text>
</comment>
<keyword evidence="13" id="KW-0511">Multifunctional enzyme</keyword>
<evidence type="ECO:0000256" key="3">
    <source>
        <dbReference type="ARBA" id="ARBA00004664"/>
    </source>
</evidence>
<evidence type="ECO:0000313" key="21">
    <source>
        <dbReference type="Proteomes" id="UP001168109"/>
    </source>
</evidence>
<keyword evidence="9 15" id="KW-0822">Tryptophan biosynthesis</keyword>
<feature type="region of interest" description="Disordered" evidence="17">
    <location>
        <begin position="1"/>
        <end position="39"/>
    </location>
</feature>
<dbReference type="InterPro" id="IPR013798">
    <property type="entry name" value="Indole-3-glycerol_P_synth_dom"/>
</dbReference>
<dbReference type="EC" id="5.3.1.24" evidence="16"/>
<dbReference type="NCBIfam" id="NF001377">
    <property type="entry name" value="PRK00278.2-4"/>
    <property type="match status" value="1"/>
</dbReference>
<accession>A0ABT7QDC6</accession>
<keyword evidence="11 16" id="KW-0413">Isomerase</keyword>
<feature type="compositionally biased region" description="Polar residues" evidence="17">
    <location>
        <begin position="1"/>
        <end position="31"/>
    </location>
</feature>
<gene>
    <name evidence="20" type="primary">trpCF</name>
    <name evidence="15" type="synonym">trpC</name>
    <name evidence="16" type="synonym">trpF</name>
    <name evidence="20" type="ORF">OB962_13320</name>
</gene>
<feature type="domain" description="N-(5'phosphoribosyl) anthranilate isomerase (PRAI)" evidence="19">
    <location>
        <begin position="310"/>
        <end position="504"/>
    </location>
</feature>
<evidence type="ECO:0000259" key="18">
    <source>
        <dbReference type="Pfam" id="PF00218"/>
    </source>
</evidence>
<evidence type="ECO:0000256" key="14">
    <source>
        <dbReference type="ARBA" id="ARBA00025592"/>
    </source>
</evidence>
<dbReference type="Pfam" id="PF00218">
    <property type="entry name" value="IGPS"/>
    <property type="match status" value="1"/>
</dbReference>
<name>A0ABT7QDC6_9GAMM</name>
<dbReference type="CDD" id="cd00331">
    <property type="entry name" value="IGPS"/>
    <property type="match status" value="1"/>
</dbReference>
<evidence type="ECO:0000256" key="1">
    <source>
        <dbReference type="ARBA" id="ARBA00001164"/>
    </source>
</evidence>